<keyword evidence="2" id="KW-0808">Transferase</keyword>
<evidence type="ECO:0000313" key="5">
    <source>
        <dbReference type="EMBL" id="MBM6576176.1"/>
    </source>
</evidence>
<evidence type="ECO:0000256" key="2">
    <source>
        <dbReference type="ARBA" id="ARBA00022679"/>
    </source>
</evidence>
<evidence type="ECO:0000259" key="4">
    <source>
        <dbReference type="Pfam" id="PF08241"/>
    </source>
</evidence>
<dbReference type="SUPFAM" id="SSF53335">
    <property type="entry name" value="S-adenosyl-L-methionine-dependent methyltransferases"/>
    <property type="match status" value="1"/>
</dbReference>
<feature type="region of interest" description="Disordered" evidence="3">
    <location>
        <begin position="262"/>
        <end position="290"/>
    </location>
</feature>
<evidence type="ECO:0000313" key="6">
    <source>
        <dbReference type="Proteomes" id="UP000763641"/>
    </source>
</evidence>
<accession>A0ABS2D5I3</accession>
<dbReference type="InterPro" id="IPR013216">
    <property type="entry name" value="Methyltransf_11"/>
</dbReference>
<dbReference type="PANTHER" id="PTHR13090">
    <property type="entry name" value="ARGININE-HYDROXYLASE NDUFAF5, MITOCHONDRIAL"/>
    <property type="match status" value="1"/>
</dbReference>
<dbReference type="GO" id="GO:0008168">
    <property type="term" value="F:methyltransferase activity"/>
    <property type="evidence" value="ECO:0007669"/>
    <property type="project" value="UniProtKB-KW"/>
</dbReference>
<dbReference type="InterPro" id="IPR050602">
    <property type="entry name" value="Malonyl-ACP_OMT"/>
</dbReference>
<keyword evidence="6" id="KW-1185">Reference proteome</keyword>
<evidence type="ECO:0000256" key="1">
    <source>
        <dbReference type="ARBA" id="ARBA00022603"/>
    </source>
</evidence>
<feature type="region of interest" description="Disordered" evidence="3">
    <location>
        <begin position="1"/>
        <end position="22"/>
    </location>
</feature>
<reference evidence="5 6" key="1">
    <citation type="submission" date="2020-12" db="EMBL/GenBank/DDBJ databases">
        <title>Sphingomonas sp.</title>
        <authorList>
            <person name="Kim M.K."/>
        </authorList>
    </citation>
    <scope>NUCLEOTIDE SEQUENCE [LARGE SCALE GENOMIC DNA]</scope>
    <source>
        <strain evidence="5 6">BT552</strain>
    </source>
</reference>
<dbReference type="InterPro" id="IPR029063">
    <property type="entry name" value="SAM-dependent_MTases_sf"/>
</dbReference>
<dbReference type="Pfam" id="PF08241">
    <property type="entry name" value="Methyltransf_11"/>
    <property type="match status" value="1"/>
</dbReference>
<comment type="caution">
    <text evidence="5">The sequence shown here is derived from an EMBL/GenBank/DDBJ whole genome shotgun (WGS) entry which is preliminary data.</text>
</comment>
<protein>
    <submittedName>
        <fullName evidence="5">Methyltransferase domain-containing protein</fullName>
    </submittedName>
</protein>
<dbReference type="EMBL" id="JAFEMC010000002">
    <property type="protein sequence ID" value="MBM6576176.1"/>
    <property type="molecule type" value="Genomic_DNA"/>
</dbReference>
<name>A0ABS2D5I3_9SPHN</name>
<keyword evidence="1 5" id="KW-0489">Methyltransferase</keyword>
<feature type="domain" description="Methyltransferase type 11" evidence="4">
    <location>
        <begin position="76"/>
        <end position="142"/>
    </location>
</feature>
<organism evidence="5 6">
    <name type="scientific">Sphingomonas longa</name>
    <dbReference type="NCBI Taxonomy" id="2778730"/>
    <lineage>
        <taxon>Bacteria</taxon>
        <taxon>Pseudomonadati</taxon>
        <taxon>Pseudomonadota</taxon>
        <taxon>Alphaproteobacteria</taxon>
        <taxon>Sphingomonadales</taxon>
        <taxon>Sphingomonadaceae</taxon>
        <taxon>Sphingomonas</taxon>
    </lineage>
</organism>
<evidence type="ECO:0000256" key="3">
    <source>
        <dbReference type="SAM" id="MobiDB-lite"/>
    </source>
</evidence>
<sequence length="290" mass="30859">MNGPAPDPASQGRPAIFDRHARRRHRDRAESRFAEHDFVHAAMLDGLAERLDAVKRDFTDILDLGSWTGGFLAPPGARVARTDPGFAFARASRGVQADEDRLPFADASFDCVVSAGVLDQVDDLPGALTLARRVLRPDGLFLAAFVGAGSFPALKAAFRAAEPDRPVARVHPQIDVRSAGDLLVRAGFALPVADVETLDVGYPNLFRLLDDLRGMAASNALAERHPLSRTALARAADAFAAAAGPDGRTRERIDIVFLTGWSPDASQPKPARRGSATASLAAALKDKPGT</sequence>
<dbReference type="RefSeq" id="WP_204197469.1">
    <property type="nucleotide sequence ID" value="NZ_JAFEMC010000002.1"/>
</dbReference>
<dbReference type="PANTHER" id="PTHR13090:SF1">
    <property type="entry name" value="ARGININE-HYDROXYLASE NDUFAF5, MITOCHONDRIAL"/>
    <property type="match status" value="1"/>
</dbReference>
<dbReference type="Proteomes" id="UP000763641">
    <property type="component" value="Unassembled WGS sequence"/>
</dbReference>
<dbReference type="CDD" id="cd02440">
    <property type="entry name" value="AdoMet_MTases"/>
    <property type="match status" value="1"/>
</dbReference>
<proteinExistence type="predicted"/>
<dbReference type="GO" id="GO:0032259">
    <property type="term" value="P:methylation"/>
    <property type="evidence" value="ECO:0007669"/>
    <property type="project" value="UniProtKB-KW"/>
</dbReference>
<gene>
    <name evidence="5" type="ORF">ILT43_07315</name>
</gene>
<dbReference type="Gene3D" id="3.40.50.150">
    <property type="entry name" value="Vaccinia Virus protein VP39"/>
    <property type="match status" value="1"/>
</dbReference>